<organism evidence="1 2">
    <name type="scientific">Candidatus Thiomargarita nelsonii</name>
    <dbReference type="NCBI Taxonomy" id="1003181"/>
    <lineage>
        <taxon>Bacteria</taxon>
        <taxon>Pseudomonadati</taxon>
        <taxon>Pseudomonadota</taxon>
        <taxon>Gammaproteobacteria</taxon>
        <taxon>Thiotrichales</taxon>
        <taxon>Thiotrichaceae</taxon>
        <taxon>Thiomargarita</taxon>
    </lineage>
</organism>
<accession>A0A176RZ19</accession>
<keyword evidence="2" id="KW-1185">Reference proteome</keyword>
<evidence type="ECO:0000313" key="1">
    <source>
        <dbReference type="EMBL" id="OAD21041.1"/>
    </source>
</evidence>
<proteinExistence type="predicted"/>
<evidence type="ECO:0000313" key="2">
    <source>
        <dbReference type="Proteomes" id="UP000076962"/>
    </source>
</evidence>
<name>A0A176RZ19_9GAMM</name>
<reference evidence="1 2" key="1">
    <citation type="submission" date="2016-05" db="EMBL/GenBank/DDBJ databases">
        <title>Single-cell genome of chain-forming Candidatus Thiomargarita nelsonii and comparison to other large sulfur-oxidizing bacteria.</title>
        <authorList>
            <person name="Winkel M."/>
            <person name="Salman V."/>
            <person name="Woyke T."/>
            <person name="Schulz-Vogt H."/>
            <person name="Richter M."/>
            <person name="Flood B."/>
            <person name="Bailey J."/>
            <person name="Amann R."/>
            <person name="Mussmann M."/>
        </authorList>
    </citation>
    <scope>NUCLEOTIDE SEQUENCE [LARGE SCALE GENOMIC DNA]</scope>
    <source>
        <strain evidence="1 2">THI036</strain>
    </source>
</reference>
<comment type="caution">
    <text evidence="1">The sequence shown here is derived from an EMBL/GenBank/DDBJ whole genome shotgun (WGS) entry which is preliminary data.</text>
</comment>
<gene>
    <name evidence="1" type="ORF">THIOM_003208</name>
</gene>
<protein>
    <submittedName>
        <fullName evidence="1">Uncharacterized protein</fullName>
    </submittedName>
</protein>
<dbReference type="AlphaFoldDB" id="A0A176RZ19"/>
<dbReference type="Proteomes" id="UP000076962">
    <property type="component" value="Unassembled WGS sequence"/>
</dbReference>
<dbReference type="EMBL" id="LUTY01001916">
    <property type="protein sequence ID" value="OAD21041.1"/>
    <property type="molecule type" value="Genomic_DNA"/>
</dbReference>
<sequence>MLGCAGGVPIRTLPPVTHNLPSIAPVNFTFPSQNNEGEEISDSAIIEAIRQAMATRYPPAKVVKQWRMEGYKVRGRDIAVVK</sequence>
<feature type="non-terminal residue" evidence="1">
    <location>
        <position position="82"/>
    </location>
</feature>